<protein>
    <submittedName>
        <fullName evidence="2">Uncharacterized protein</fullName>
    </submittedName>
</protein>
<name>A0A8J5QFF2_9ASCO</name>
<evidence type="ECO:0000256" key="1">
    <source>
        <dbReference type="SAM" id="MobiDB-lite"/>
    </source>
</evidence>
<keyword evidence="3" id="KW-1185">Reference proteome</keyword>
<dbReference type="Proteomes" id="UP000694255">
    <property type="component" value="Unassembled WGS sequence"/>
</dbReference>
<accession>A0A8J5QFF2</accession>
<feature type="region of interest" description="Disordered" evidence="1">
    <location>
        <begin position="95"/>
        <end position="135"/>
    </location>
</feature>
<proteinExistence type="predicted"/>
<organism evidence="2 3">
    <name type="scientific">[Candida] subhashii</name>
    <dbReference type="NCBI Taxonomy" id="561895"/>
    <lineage>
        <taxon>Eukaryota</taxon>
        <taxon>Fungi</taxon>
        <taxon>Dikarya</taxon>
        <taxon>Ascomycota</taxon>
        <taxon>Saccharomycotina</taxon>
        <taxon>Pichiomycetes</taxon>
        <taxon>Debaryomycetaceae</taxon>
        <taxon>Spathaspora</taxon>
    </lineage>
</organism>
<dbReference type="AlphaFoldDB" id="A0A8J5QFF2"/>
<gene>
    <name evidence="2" type="ORF">J8A68_004477</name>
</gene>
<feature type="compositionally biased region" description="Low complexity" evidence="1">
    <location>
        <begin position="95"/>
        <end position="106"/>
    </location>
</feature>
<dbReference type="OrthoDB" id="4026506at2759"/>
<comment type="caution">
    <text evidence="2">The sequence shown here is derived from an EMBL/GenBank/DDBJ whole genome shotgun (WGS) entry which is preliminary data.</text>
</comment>
<evidence type="ECO:0000313" key="3">
    <source>
        <dbReference type="Proteomes" id="UP000694255"/>
    </source>
</evidence>
<evidence type="ECO:0000313" key="2">
    <source>
        <dbReference type="EMBL" id="KAG7661977.1"/>
    </source>
</evidence>
<dbReference type="GeneID" id="73471277"/>
<sequence length="169" mass="18971">MPIQDSSDTESVDAEVKELISGREELTFGPDVYISQTGSSSNQFRSFGQTPVGVIPPPGIQQQFTGLTKLFDSQGNEYLYHPNGYVTPIRKSNTITTSINNNNNGSGERKPQRRQHRKVSPFIDLSPISSNSPTKLRKYQREVFERIQFLGDLEVSISDRYSVVNNLSQ</sequence>
<dbReference type="EMBL" id="JAGSYN010000186">
    <property type="protein sequence ID" value="KAG7661977.1"/>
    <property type="molecule type" value="Genomic_DNA"/>
</dbReference>
<dbReference type="RefSeq" id="XP_049262210.1">
    <property type="nucleotide sequence ID" value="XM_049408440.1"/>
</dbReference>
<reference evidence="2 3" key="1">
    <citation type="journal article" date="2021" name="DNA Res.">
        <title>Genome analysis of Candida subhashii reveals its hybrid nature and dual mitochondrial genome conformations.</title>
        <authorList>
            <person name="Mixao V."/>
            <person name="Hegedusova E."/>
            <person name="Saus E."/>
            <person name="Pryszcz L.P."/>
            <person name="Cillingova A."/>
            <person name="Nosek J."/>
            <person name="Gabaldon T."/>
        </authorList>
    </citation>
    <scope>NUCLEOTIDE SEQUENCE [LARGE SCALE GENOMIC DNA]</scope>
    <source>
        <strain evidence="2 3">CBS 10753</strain>
    </source>
</reference>